<dbReference type="RefSeq" id="WP_255059992.1">
    <property type="nucleotide sequence ID" value="NZ_JANDBD010000004.1"/>
</dbReference>
<dbReference type="Proteomes" id="UP001651690">
    <property type="component" value="Unassembled WGS sequence"/>
</dbReference>
<sequence length="46" mass="5296">MTIERPVERQPDAADVPPRCPDCGTEFVRGATHPWVSRCLCEYRHL</sequence>
<accession>A0ABT1M0T8</accession>
<reference evidence="1 2" key="1">
    <citation type="submission" date="2022-06" db="EMBL/GenBank/DDBJ databases">
        <title>Mycolicibacterium sp. CAU 1645 isolated from seawater.</title>
        <authorList>
            <person name="Kim W."/>
        </authorList>
    </citation>
    <scope>NUCLEOTIDE SEQUENCE [LARGE SCALE GENOMIC DNA]</scope>
    <source>
        <strain evidence="1 2">CAU 1645</strain>
    </source>
</reference>
<name>A0ABT1M0T8_9MYCO</name>
<keyword evidence="2" id="KW-1185">Reference proteome</keyword>
<organism evidence="1 2">
    <name type="scientific">Mycolicibacterium arenosum</name>
    <dbReference type="NCBI Taxonomy" id="2952157"/>
    <lineage>
        <taxon>Bacteria</taxon>
        <taxon>Bacillati</taxon>
        <taxon>Actinomycetota</taxon>
        <taxon>Actinomycetes</taxon>
        <taxon>Mycobacteriales</taxon>
        <taxon>Mycobacteriaceae</taxon>
        <taxon>Mycolicibacterium</taxon>
    </lineage>
</organism>
<comment type="caution">
    <text evidence="1">The sequence shown here is derived from an EMBL/GenBank/DDBJ whole genome shotgun (WGS) entry which is preliminary data.</text>
</comment>
<protein>
    <recommendedName>
        <fullName evidence="3">Small CPxCG-related zinc finger protein</fullName>
    </recommendedName>
</protein>
<gene>
    <name evidence="1" type="ORF">NM203_11305</name>
</gene>
<dbReference type="EMBL" id="JANDBD010000004">
    <property type="protein sequence ID" value="MCP9272771.1"/>
    <property type="molecule type" value="Genomic_DNA"/>
</dbReference>
<evidence type="ECO:0000313" key="2">
    <source>
        <dbReference type="Proteomes" id="UP001651690"/>
    </source>
</evidence>
<proteinExistence type="predicted"/>
<evidence type="ECO:0000313" key="1">
    <source>
        <dbReference type="EMBL" id="MCP9272771.1"/>
    </source>
</evidence>
<evidence type="ECO:0008006" key="3">
    <source>
        <dbReference type="Google" id="ProtNLM"/>
    </source>
</evidence>